<evidence type="ECO:0000256" key="3">
    <source>
        <dbReference type="SAM" id="SignalP"/>
    </source>
</evidence>
<feature type="compositionally biased region" description="Basic residues" evidence="2">
    <location>
        <begin position="245"/>
        <end position="258"/>
    </location>
</feature>
<reference evidence="5" key="1">
    <citation type="submission" date="2025-08" db="UniProtKB">
        <authorList>
            <consortium name="RefSeq"/>
        </authorList>
    </citation>
    <scope>IDENTIFICATION</scope>
    <source>
        <tissue evidence="5">Whole organism</tissue>
    </source>
</reference>
<protein>
    <submittedName>
        <fullName evidence="5">Uncharacterized protein LOC108678687</fullName>
    </submittedName>
</protein>
<feature type="compositionally biased region" description="Low complexity" evidence="2">
    <location>
        <begin position="225"/>
        <end position="243"/>
    </location>
</feature>
<dbReference type="KEGG" id="hazt:108678687"/>
<dbReference type="RefSeq" id="XP_018022635.1">
    <property type="nucleotide sequence ID" value="XM_018167146.2"/>
</dbReference>
<feature type="non-terminal residue" evidence="5">
    <location>
        <position position="458"/>
    </location>
</feature>
<organism evidence="4 5">
    <name type="scientific">Hyalella azteca</name>
    <name type="common">Amphipod</name>
    <dbReference type="NCBI Taxonomy" id="294128"/>
    <lineage>
        <taxon>Eukaryota</taxon>
        <taxon>Metazoa</taxon>
        <taxon>Ecdysozoa</taxon>
        <taxon>Arthropoda</taxon>
        <taxon>Crustacea</taxon>
        <taxon>Multicrustacea</taxon>
        <taxon>Malacostraca</taxon>
        <taxon>Eumalacostraca</taxon>
        <taxon>Peracarida</taxon>
        <taxon>Amphipoda</taxon>
        <taxon>Senticaudata</taxon>
        <taxon>Talitrida</taxon>
        <taxon>Talitroidea</taxon>
        <taxon>Hyalellidae</taxon>
        <taxon>Hyalella</taxon>
    </lineage>
</organism>
<name>A0A8B7P9I3_HYAAZ</name>
<dbReference type="OrthoDB" id="6145874at2759"/>
<keyword evidence="4" id="KW-1185">Reference proteome</keyword>
<keyword evidence="3" id="KW-0732">Signal</keyword>
<feature type="region of interest" description="Disordered" evidence="2">
    <location>
        <begin position="225"/>
        <end position="268"/>
    </location>
</feature>
<feature type="region of interest" description="Disordered" evidence="2">
    <location>
        <begin position="383"/>
        <end position="413"/>
    </location>
</feature>
<feature type="compositionally biased region" description="Polar residues" evidence="2">
    <location>
        <begin position="184"/>
        <end position="193"/>
    </location>
</feature>
<dbReference type="GeneID" id="108678687"/>
<feature type="signal peptide" evidence="3">
    <location>
        <begin position="1"/>
        <end position="18"/>
    </location>
</feature>
<feature type="chain" id="PRO_5034527662" evidence="3">
    <location>
        <begin position="19"/>
        <end position="458"/>
    </location>
</feature>
<sequence length="458" mass="50779">MHRILLLLASAFVMRGGAVVSVAGLDSDLDGTGGALGGGMPVLPLAAVAHMDDLNRVVARLASELERFNTLYVIKLERELTNTASRLSALESTVRAVADRALAWDNIQNHMAVWTDQSRTMERKLDILNRCHEKHVEWDSKLNAVDALNHKLTALDIKINAMTRLEFKVEQVSERVEEVDSKVTWLQKQQGSSPDGGGAWAEFASRGLLTTLTSIEDNVKNLSKSFSPTTSSTSHNTSHNTSSRARARVHGSRSRPVRHPHDSNRVQCDLDERDGRLLEDVSAKMDLVFDRLSDTEDYDNLISHFSRRSLSVPTARAPTSRASEPRLPSQLTEDRLSSDEKSSEDPEASDAVTERIFAMFWRSLFAPFKKLNRRFRALESHMTQLSRSSHKQCTDHERGSPADTTQPTLPARPPLTPSQLKLAVAEAIGPLQQIISANQLQAGDESKTVIELLRGIAQ</sequence>
<evidence type="ECO:0000256" key="1">
    <source>
        <dbReference type="SAM" id="Coils"/>
    </source>
</evidence>
<gene>
    <name evidence="5" type="primary">LOC108678687</name>
</gene>
<feature type="region of interest" description="Disordered" evidence="2">
    <location>
        <begin position="309"/>
        <end position="349"/>
    </location>
</feature>
<evidence type="ECO:0000313" key="5">
    <source>
        <dbReference type="RefSeq" id="XP_018022635.1"/>
    </source>
</evidence>
<feature type="region of interest" description="Disordered" evidence="2">
    <location>
        <begin position="180"/>
        <end position="199"/>
    </location>
</feature>
<dbReference type="Proteomes" id="UP000694843">
    <property type="component" value="Unplaced"/>
</dbReference>
<accession>A0A8B7P9I3</accession>
<keyword evidence="1" id="KW-0175">Coiled coil</keyword>
<feature type="compositionally biased region" description="Basic and acidic residues" evidence="2">
    <location>
        <begin position="259"/>
        <end position="268"/>
    </location>
</feature>
<feature type="coiled-coil region" evidence="1">
    <location>
        <begin position="51"/>
        <end position="93"/>
    </location>
</feature>
<evidence type="ECO:0000313" key="4">
    <source>
        <dbReference type="Proteomes" id="UP000694843"/>
    </source>
</evidence>
<evidence type="ECO:0000256" key="2">
    <source>
        <dbReference type="SAM" id="MobiDB-lite"/>
    </source>
</evidence>
<feature type="compositionally biased region" description="Basic and acidic residues" evidence="2">
    <location>
        <begin position="332"/>
        <end position="344"/>
    </location>
</feature>
<dbReference type="AlphaFoldDB" id="A0A8B7P9I3"/>
<proteinExistence type="predicted"/>